<dbReference type="InterPro" id="IPR050491">
    <property type="entry name" value="AmpC-like"/>
</dbReference>
<proteinExistence type="predicted"/>
<dbReference type="OrthoDB" id="9793489at2"/>
<dbReference type="KEGG" id="cbae:COR50_04225"/>
<dbReference type="RefSeq" id="WP_098192832.1">
    <property type="nucleotide sequence ID" value="NZ_CP023777.1"/>
</dbReference>
<keyword evidence="1" id="KW-0472">Membrane</keyword>
<gene>
    <name evidence="3" type="ORF">COR50_04225</name>
</gene>
<dbReference type="AlphaFoldDB" id="A0A291QRH9"/>
<keyword evidence="3" id="KW-0378">Hydrolase</keyword>
<dbReference type="Pfam" id="PF00144">
    <property type="entry name" value="Beta-lactamase"/>
    <property type="match status" value="1"/>
</dbReference>
<keyword evidence="1" id="KW-1133">Transmembrane helix</keyword>
<feature type="transmembrane region" description="Helical" evidence="1">
    <location>
        <begin position="12"/>
        <end position="34"/>
    </location>
</feature>
<evidence type="ECO:0000313" key="3">
    <source>
        <dbReference type="EMBL" id="ATL46444.1"/>
    </source>
</evidence>
<dbReference type="InterPro" id="IPR001466">
    <property type="entry name" value="Beta-lactam-related"/>
</dbReference>
<dbReference type="InterPro" id="IPR012338">
    <property type="entry name" value="Beta-lactam/transpept-like"/>
</dbReference>
<dbReference type="GO" id="GO:0016787">
    <property type="term" value="F:hydrolase activity"/>
    <property type="evidence" value="ECO:0007669"/>
    <property type="project" value="UniProtKB-KW"/>
</dbReference>
<evidence type="ECO:0000256" key="1">
    <source>
        <dbReference type="SAM" id="Phobius"/>
    </source>
</evidence>
<reference evidence="3 4" key="1">
    <citation type="submission" date="2017-10" db="EMBL/GenBank/DDBJ databases">
        <title>Paenichitinophaga pekingensis gen. nov., sp. nov., isolated from activated sludge.</title>
        <authorList>
            <person name="Jin D."/>
            <person name="Kong X."/>
            <person name="Deng Y."/>
            <person name="Bai Z."/>
        </authorList>
    </citation>
    <scope>NUCLEOTIDE SEQUENCE [LARGE SCALE GENOMIC DNA]</scope>
    <source>
        <strain evidence="3 4">13</strain>
    </source>
</reference>
<dbReference type="PANTHER" id="PTHR46825">
    <property type="entry name" value="D-ALANYL-D-ALANINE-CARBOXYPEPTIDASE/ENDOPEPTIDASE AMPH"/>
    <property type="match status" value="1"/>
</dbReference>
<accession>A0A291QRH9</accession>
<name>A0A291QRH9_9BACT</name>
<dbReference type="SUPFAM" id="SSF56601">
    <property type="entry name" value="beta-lactamase/transpeptidase-like"/>
    <property type="match status" value="1"/>
</dbReference>
<keyword evidence="1" id="KW-0812">Transmembrane</keyword>
<dbReference type="PANTHER" id="PTHR46825:SF7">
    <property type="entry name" value="D-ALANYL-D-ALANINE CARBOXYPEPTIDASE"/>
    <property type="match status" value="1"/>
</dbReference>
<feature type="domain" description="Beta-lactamase-related" evidence="2">
    <location>
        <begin position="52"/>
        <end position="279"/>
    </location>
</feature>
<dbReference type="Gene3D" id="3.40.710.10">
    <property type="entry name" value="DD-peptidase/beta-lactamase superfamily"/>
    <property type="match status" value="1"/>
</dbReference>
<evidence type="ECO:0000259" key="2">
    <source>
        <dbReference type="Pfam" id="PF00144"/>
    </source>
</evidence>
<evidence type="ECO:0000313" key="4">
    <source>
        <dbReference type="Proteomes" id="UP000220133"/>
    </source>
</evidence>
<sequence>MTKKQIKLTIRIALILGTAISMFFVPWIIVKTWIAPLPGTIQEQVDKSIGLGFDGIIVYIQQGDKAPAFYAAGWKNRERKIPADPHSLFKIASIGKLYDAVAITKLVYAKRLSLDKTLADYLPELAGRIEYADKITLRMLVQHKSGIPNFTNTPNFWKNPPGNGKETLDLVLDLPANFKPGTDYEYSNTNYLLISMIIEKVVGYRKFQYIKEVILDPLGLKNTFGSIRDVNLDDVMSGYYVGIDEDIKTAYYGSMLATAEDVGIFLKALNEGTLLNKDEQEIYSSIYKYQHTGLVPGYQSIAKYLKDINTVVIQFVNTTNFDGYTWNVSEVVNNRIIKIFRRVNGL</sequence>
<dbReference type="Proteomes" id="UP000220133">
    <property type="component" value="Chromosome"/>
</dbReference>
<keyword evidence="4" id="KW-1185">Reference proteome</keyword>
<dbReference type="EMBL" id="CP023777">
    <property type="protein sequence ID" value="ATL46444.1"/>
    <property type="molecule type" value="Genomic_DNA"/>
</dbReference>
<organism evidence="3 4">
    <name type="scientific">Chitinophaga caeni</name>
    <dbReference type="NCBI Taxonomy" id="2029983"/>
    <lineage>
        <taxon>Bacteria</taxon>
        <taxon>Pseudomonadati</taxon>
        <taxon>Bacteroidota</taxon>
        <taxon>Chitinophagia</taxon>
        <taxon>Chitinophagales</taxon>
        <taxon>Chitinophagaceae</taxon>
        <taxon>Chitinophaga</taxon>
    </lineage>
</organism>
<protein>
    <submittedName>
        <fullName evidence="3">Serine hydrolase</fullName>
    </submittedName>
</protein>